<dbReference type="GO" id="GO:0016020">
    <property type="term" value="C:membrane"/>
    <property type="evidence" value="ECO:0007669"/>
    <property type="project" value="InterPro"/>
</dbReference>
<protein>
    <submittedName>
        <fullName evidence="6">Sulfonate transport system substrate-binding protein</fullName>
    </submittedName>
</protein>
<dbReference type="NCBIfam" id="TIGR01728">
    <property type="entry name" value="SsuA_fam"/>
    <property type="match status" value="1"/>
</dbReference>
<dbReference type="PANTHER" id="PTHR30024:SF48">
    <property type="entry name" value="ABC TRANSPORTER SUBSTRATE-BINDING PROTEIN"/>
    <property type="match status" value="1"/>
</dbReference>
<dbReference type="CDD" id="cd13558">
    <property type="entry name" value="PBP2_SsuA_like_2"/>
    <property type="match status" value="1"/>
</dbReference>
<keyword evidence="3" id="KW-0813">Transport</keyword>
<comment type="subcellular location">
    <subcellularLocation>
        <location evidence="1">Periplasm</location>
    </subcellularLocation>
</comment>
<comment type="similarity">
    <text evidence="2">Belongs to the bacterial solute-binding protein SsuA/TauA family.</text>
</comment>
<reference evidence="7" key="1">
    <citation type="submission" date="2015-11" db="EMBL/GenBank/DDBJ databases">
        <authorList>
            <person name="Varghese N."/>
        </authorList>
    </citation>
    <scope>NUCLEOTIDE SEQUENCE [LARGE SCALE GENOMIC DNA]</scope>
    <source>
        <strain evidence="7">DSM 45899</strain>
    </source>
</reference>
<name>A0A0S4QNQ2_9ACTN</name>
<dbReference type="AlphaFoldDB" id="A0A0S4QNQ2"/>
<dbReference type="Proteomes" id="UP000198802">
    <property type="component" value="Unassembled WGS sequence"/>
</dbReference>
<evidence type="ECO:0000259" key="5">
    <source>
        <dbReference type="SMART" id="SM00062"/>
    </source>
</evidence>
<dbReference type="GO" id="GO:0042626">
    <property type="term" value="F:ATPase-coupled transmembrane transporter activity"/>
    <property type="evidence" value="ECO:0007669"/>
    <property type="project" value="InterPro"/>
</dbReference>
<proteinExistence type="inferred from homology"/>
<dbReference type="EMBL" id="FAOZ01000006">
    <property type="protein sequence ID" value="CUU56106.1"/>
    <property type="molecule type" value="Genomic_DNA"/>
</dbReference>
<dbReference type="GO" id="GO:0042597">
    <property type="term" value="C:periplasmic space"/>
    <property type="evidence" value="ECO:0007669"/>
    <property type="project" value="UniProtKB-SubCell"/>
</dbReference>
<dbReference type="PANTHER" id="PTHR30024">
    <property type="entry name" value="ALIPHATIC SULFONATES-BINDING PROTEIN-RELATED"/>
    <property type="match status" value="1"/>
</dbReference>
<dbReference type="Gene3D" id="3.40.190.10">
    <property type="entry name" value="Periplasmic binding protein-like II"/>
    <property type="match status" value="2"/>
</dbReference>
<dbReference type="InterPro" id="IPR001638">
    <property type="entry name" value="Solute-binding_3/MltF_N"/>
</dbReference>
<dbReference type="InterPro" id="IPR015168">
    <property type="entry name" value="SsuA/THI5"/>
</dbReference>
<keyword evidence="4" id="KW-0732">Signal</keyword>
<accession>A0A0S4QNQ2</accession>
<evidence type="ECO:0000256" key="1">
    <source>
        <dbReference type="ARBA" id="ARBA00004418"/>
    </source>
</evidence>
<organism evidence="6 7">
    <name type="scientific">Parafrankia irregularis</name>
    <dbReference type="NCBI Taxonomy" id="795642"/>
    <lineage>
        <taxon>Bacteria</taxon>
        <taxon>Bacillati</taxon>
        <taxon>Actinomycetota</taxon>
        <taxon>Actinomycetes</taxon>
        <taxon>Frankiales</taxon>
        <taxon>Frankiaceae</taxon>
        <taxon>Parafrankia</taxon>
    </lineage>
</organism>
<feature type="domain" description="Solute-binding protein family 3/N-terminal" evidence="5">
    <location>
        <begin position="44"/>
        <end position="275"/>
    </location>
</feature>
<evidence type="ECO:0000313" key="7">
    <source>
        <dbReference type="Proteomes" id="UP000198802"/>
    </source>
</evidence>
<dbReference type="SUPFAM" id="SSF53850">
    <property type="entry name" value="Periplasmic binding protein-like II"/>
    <property type="match status" value="1"/>
</dbReference>
<gene>
    <name evidence="6" type="ORF">Ga0074812_106361</name>
</gene>
<sequence>MLIALVALFAAACGSDDDTEATSDATAPAASAGASAAVDLTDVTLHVGDQYNILRSQLEAAGVLDDAPYKVEWSQFQGGPAVIAAETGGDVDLGMMGETPVVFAQAANSPVKVVGVSKISDPAKYNFALIVKNDSPIRTIADLKGKKILNSQGTVAQYLIGRVLEKAGLTTKDVELVNIQQGAQAAYDRGDVDVAGSGGAPLVTTLAKGQDRVLISGAGLLPGFNYLVARDGALSDPKTSAALGDFLGRVAKSQDWYNANPDKAAEIVKPIYKVDDAIAKKIVTLAPFTYVPIDSTIIDAHQSEADFFTEQGVLKSTVDATKVFDDRYNSVITEATSGKS</sequence>
<evidence type="ECO:0000256" key="3">
    <source>
        <dbReference type="ARBA" id="ARBA00022448"/>
    </source>
</evidence>
<dbReference type="Pfam" id="PF09084">
    <property type="entry name" value="NMT1"/>
    <property type="match status" value="1"/>
</dbReference>
<dbReference type="InterPro" id="IPR010067">
    <property type="entry name" value="ABC_SsuA_sub-bd"/>
</dbReference>
<keyword evidence="7" id="KW-1185">Reference proteome</keyword>
<evidence type="ECO:0000256" key="2">
    <source>
        <dbReference type="ARBA" id="ARBA00010742"/>
    </source>
</evidence>
<evidence type="ECO:0000256" key="4">
    <source>
        <dbReference type="ARBA" id="ARBA00022729"/>
    </source>
</evidence>
<evidence type="ECO:0000313" key="6">
    <source>
        <dbReference type="EMBL" id="CUU56106.1"/>
    </source>
</evidence>
<dbReference type="SMART" id="SM00062">
    <property type="entry name" value="PBPb"/>
    <property type="match status" value="1"/>
</dbReference>